<sequence length="105" mass="11817">MDKKKVDEHEVGSVALPKVDRFGFVKPEANSADGLTRSRSAFEYERESKTMIFGDEMRNLNGLKGYLGLFMMLAFHGVVFIFSVIRQNNQSAEPVTASINNRIKS</sequence>
<evidence type="ECO:0000313" key="3">
    <source>
        <dbReference type="Proteomes" id="UP000594638"/>
    </source>
</evidence>
<dbReference type="OrthoDB" id="10500698at2759"/>
<protein>
    <submittedName>
        <fullName evidence="2">EVI5 isoform X1</fullName>
    </submittedName>
</protein>
<comment type="caution">
    <text evidence="2">The sequence shown here is derived from an EMBL/GenBank/DDBJ whole genome shotgun (WGS) entry which is preliminary data.</text>
</comment>
<accession>A0A8S0RYE3</accession>
<gene>
    <name evidence="2" type="ORF">OLEA9_A054631</name>
</gene>
<keyword evidence="1" id="KW-0472">Membrane</keyword>
<keyword evidence="3" id="KW-1185">Reference proteome</keyword>
<evidence type="ECO:0000256" key="1">
    <source>
        <dbReference type="SAM" id="Phobius"/>
    </source>
</evidence>
<feature type="transmembrane region" description="Helical" evidence="1">
    <location>
        <begin position="66"/>
        <end position="85"/>
    </location>
</feature>
<evidence type="ECO:0000313" key="2">
    <source>
        <dbReference type="EMBL" id="CAA2984256.1"/>
    </source>
</evidence>
<organism evidence="2 3">
    <name type="scientific">Olea europaea subsp. europaea</name>
    <dbReference type="NCBI Taxonomy" id="158383"/>
    <lineage>
        <taxon>Eukaryota</taxon>
        <taxon>Viridiplantae</taxon>
        <taxon>Streptophyta</taxon>
        <taxon>Embryophyta</taxon>
        <taxon>Tracheophyta</taxon>
        <taxon>Spermatophyta</taxon>
        <taxon>Magnoliopsida</taxon>
        <taxon>eudicotyledons</taxon>
        <taxon>Gunneridae</taxon>
        <taxon>Pentapetalae</taxon>
        <taxon>asterids</taxon>
        <taxon>lamiids</taxon>
        <taxon>Lamiales</taxon>
        <taxon>Oleaceae</taxon>
        <taxon>Oleeae</taxon>
        <taxon>Olea</taxon>
    </lineage>
</organism>
<dbReference type="Gramene" id="OE9A054631T1">
    <property type="protein sequence ID" value="OE9A054631C1"/>
    <property type="gene ID" value="OE9A054631"/>
</dbReference>
<keyword evidence="1" id="KW-1133">Transmembrane helix</keyword>
<dbReference type="Proteomes" id="UP000594638">
    <property type="component" value="Unassembled WGS sequence"/>
</dbReference>
<dbReference type="AlphaFoldDB" id="A0A8S0RYE3"/>
<name>A0A8S0RYE3_OLEEU</name>
<dbReference type="EMBL" id="CACTIH010003757">
    <property type="protein sequence ID" value="CAA2984256.1"/>
    <property type="molecule type" value="Genomic_DNA"/>
</dbReference>
<proteinExistence type="predicted"/>
<keyword evidence="1" id="KW-0812">Transmembrane</keyword>
<reference evidence="2 3" key="1">
    <citation type="submission" date="2019-12" db="EMBL/GenBank/DDBJ databases">
        <authorList>
            <person name="Alioto T."/>
            <person name="Alioto T."/>
            <person name="Gomez Garrido J."/>
        </authorList>
    </citation>
    <scope>NUCLEOTIDE SEQUENCE [LARGE SCALE GENOMIC DNA]</scope>
</reference>